<keyword evidence="3 4" id="KW-0964">Secreted</keyword>
<dbReference type="Pfam" id="PF00340">
    <property type="entry name" value="IL1"/>
    <property type="match status" value="1"/>
</dbReference>
<evidence type="ECO:0000256" key="2">
    <source>
        <dbReference type="ARBA" id="ARBA00010448"/>
    </source>
</evidence>
<dbReference type="GO" id="GO:0005125">
    <property type="term" value="F:cytokine activity"/>
    <property type="evidence" value="ECO:0007669"/>
    <property type="project" value="UniProtKB-UniRule"/>
</dbReference>
<dbReference type="SMART" id="SM00125">
    <property type="entry name" value="IL1"/>
    <property type="match status" value="1"/>
</dbReference>
<keyword evidence="5" id="KW-1185">Reference proteome</keyword>
<dbReference type="Proteomes" id="UP001652641">
    <property type="component" value="Chromosome 8"/>
</dbReference>
<dbReference type="PANTHER" id="PTHR10078:SF27">
    <property type="entry name" value="INTERLEUKIN-36 GAMMA"/>
    <property type="match status" value="1"/>
</dbReference>
<dbReference type="GO" id="GO:0005615">
    <property type="term" value="C:extracellular space"/>
    <property type="evidence" value="ECO:0007669"/>
    <property type="project" value="InterPro"/>
</dbReference>
<evidence type="ECO:0000256" key="1">
    <source>
        <dbReference type="ARBA" id="ARBA00004613"/>
    </source>
</evidence>
<reference evidence="6" key="2">
    <citation type="submission" date="2025-08" db="UniProtKB">
        <authorList>
            <consortium name="RefSeq"/>
        </authorList>
    </citation>
    <scope>IDENTIFICATION</scope>
    <source>
        <tissue evidence="6">Cell line</tissue>
    </source>
</reference>
<dbReference type="AlphaFoldDB" id="A0A3Q7RVN3"/>
<accession>A0A3Q7RVN3</accession>
<dbReference type="Gene3D" id="2.80.10.50">
    <property type="match status" value="1"/>
</dbReference>
<dbReference type="STRING" id="9627.ENSVVUP00000040172"/>
<organism evidence="5 6">
    <name type="scientific">Vulpes vulpes</name>
    <name type="common">Red fox</name>
    <dbReference type="NCBI Taxonomy" id="9627"/>
    <lineage>
        <taxon>Eukaryota</taxon>
        <taxon>Metazoa</taxon>
        <taxon>Chordata</taxon>
        <taxon>Craniata</taxon>
        <taxon>Vertebrata</taxon>
        <taxon>Euteleostomi</taxon>
        <taxon>Mammalia</taxon>
        <taxon>Eutheria</taxon>
        <taxon>Laurasiatheria</taxon>
        <taxon>Carnivora</taxon>
        <taxon>Caniformia</taxon>
        <taxon>Canidae</taxon>
        <taxon>Vulpes</taxon>
    </lineage>
</organism>
<comment type="similarity">
    <text evidence="2 4">Belongs to the IL-1 family.</text>
</comment>
<dbReference type="GO" id="GO:0002437">
    <property type="term" value="P:inflammatory response to antigenic stimulus"/>
    <property type="evidence" value="ECO:0007669"/>
    <property type="project" value="TreeGrafter"/>
</dbReference>
<dbReference type="GO" id="GO:0005149">
    <property type="term" value="F:interleukin-1 receptor binding"/>
    <property type="evidence" value="ECO:0007669"/>
    <property type="project" value="UniProtKB-UniRule"/>
</dbReference>
<name>A0A3Q7RVN3_VULVU</name>
<dbReference type="GO" id="GO:0071222">
    <property type="term" value="P:cellular response to lipopolysaccharide"/>
    <property type="evidence" value="ECO:0007669"/>
    <property type="project" value="TreeGrafter"/>
</dbReference>
<dbReference type="InterPro" id="IPR000975">
    <property type="entry name" value="IL-1_fam"/>
</dbReference>
<evidence type="ECO:0000256" key="4">
    <source>
        <dbReference type="RuleBase" id="RU003753"/>
    </source>
</evidence>
<dbReference type="GO" id="GO:0010628">
    <property type="term" value="P:positive regulation of gene expression"/>
    <property type="evidence" value="ECO:0007669"/>
    <property type="project" value="TreeGrafter"/>
</dbReference>
<dbReference type="PANTHER" id="PTHR10078">
    <property type="entry name" value="INTERLEUKIN-1 FAMILY MEMBER"/>
    <property type="match status" value="1"/>
</dbReference>
<dbReference type="KEGG" id="vvp:112916861"/>
<sequence>MRELGCKLRCISNRAAVKKKFENRILNLPQKSRLEAPALSSELQQRPLPGMWPPEARPLDSFGASAPSAGQRRHNLPLSRGLALSPEGVLGSWPFGGLGIARIILLGFLPAPPKRCWSCPDFKSKLIPSPFLSLLVTVTVLPCKYPELLEQGRGIPIYLGIENPEMCLSCEDSGGQPTLLLKEEEILALYNEMAPVEPFLFYHSKNGRTSTFESVAFPGWFIASSERGHPIFLTSHQGGMYNVNFNLNINA</sequence>
<dbReference type="InterPro" id="IPR003297">
    <property type="entry name" value="IL-1RA/IL-36"/>
</dbReference>
<reference key="1">
    <citation type="submission" date="2019-01" db="UniProtKB">
        <authorList>
            <consortium name="RefSeq"/>
        </authorList>
    </citation>
    <scope>IDENTIFICATION</scope>
</reference>
<gene>
    <name evidence="6" type="primary">LOC112916861</name>
</gene>
<dbReference type="RefSeq" id="XP_025850497.2">
    <property type="nucleotide sequence ID" value="XM_025994712.2"/>
</dbReference>
<comment type="subcellular location">
    <subcellularLocation>
        <location evidence="1 4">Secreted</location>
    </subcellularLocation>
</comment>
<proteinExistence type="inferred from homology"/>
<evidence type="ECO:0000313" key="5">
    <source>
        <dbReference type="Proteomes" id="UP001652641"/>
    </source>
</evidence>
<dbReference type="SUPFAM" id="SSF50353">
    <property type="entry name" value="Cytokine"/>
    <property type="match status" value="1"/>
</dbReference>
<dbReference type="GeneID" id="112916861"/>
<dbReference type="PRINTS" id="PR00264">
    <property type="entry name" value="INTERLEUKIN1"/>
</dbReference>
<dbReference type="GO" id="GO:0019221">
    <property type="term" value="P:cytokine-mediated signaling pathway"/>
    <property type="evidence" value="ECO:0007669"/>
    <property type="project" value="TreeGrafter"/>
</dbReference>
<protein>
    <recommendedName>
        <fullName evidence="4">Interleukin-1</fullName>
    </recommendedName>
</protein>
<evidence type="ECO:0000313" key="6">
    <source>
        <dbReference type="RefSeq" id="XP_025850497.2"/>
    </source>
</evidence>
<dbReference type="InterPro" id="IPR008996">
    <property type="entry name" value="IL1/FGF"/>
</dbReference>
<dbReference type="PRINTS" id="PR01360">
    <property type="entry name" value="INTRLEUKIN1X"/>
</dbReference>
<evidence type="ECO:0000256" key="3">
    <source>
        <dbReference type="ARBA" id="ARBA00022525"/>
    </source>
</evidence>